<comment type="caution">
    <text evidence="2">The sequence shown here is derived from an EMBL/GenBank/DDBJ whole genome shotgun (WGS) entry which is preliminary data.</text>
</comment>
<name>A0A699KDS7_TANCI</name>
<proteinExistence type="predicted"/>
<evidence type="ECO:0000313" key="2">
    <source>
        <dbReference type="EMBL" id="GFA85167.1"/>
    </source>
</evidence>
<feature type="region of interest" description="Disordered" evidence="1">
    <location>
        <begin position="24"/>
        <end position="61"/>
    </location>
</feature>
<feature type="compositionally biased region" description="Polar residues" evidence="1">
    <location>
        <begin position="24"/>
        <end position="43"/>
    </location>
</feature>
<dbReference type="AlphaFoldDB" id="A0A699KDS7"/>
<accession>A0A699KDS7</accession>
<protein>
    <submittedName>
        <fullName evidence="2">Uncharacterized protein</fullName>
    </submittedName>
</protein>
<dbReference type="EMBL" id="BKCJ010500460">
    <property type="protein sequence ID" value="GFA85167.1"/>
    <property type="molecule type" value="Genomic_DNA"/>
</dbReference>
<evidence type="ECO:0000256" key="1">
    <source>
        <dbReference type="SAM" id="MobiDB-lite"/>
    </source>
</evidence>
<reference evidence="2" key="1">
    <citation type="journal article" date="2019" name="Sci. Rep.">
        <title>Draft genome of Tanacetum cinerariifolium, the natural source of mosquito coil.</title>
        <authorList>
            <person name="Yamashiro T."/>
            <person name="Shiraishi A."/>
            <person name="Satake H."/>
            <person name="Nakayama K."/>
        </authorList>
    </citation>
    <scope>NUCLEOTIDE SEQUENCE</scope>
</reference>
<organism evidence="2">
    <name type="scientific">Tanacetum cinerariifolium</name>
    <name type="common">Dalmatian daisy</name>
    <name type="synonym">Chrysanthemum cinerariifolium</name>
    <dbReference type="NCBI Taxonomy" id="118510"/>
    <lineage>
        <taxon>Eukaryota</taxon>
        <taxon>Viridiplantae</taxon>
        <taxon>Streptophyta</taxon>
        <taxon>Embryophyta</taxon>
        <taxon>Tracheophyta</taxon>
        <taxon>Spermatophyta</taxon>
        <taxon>Magnoliopsida</taxon>
        <taxon>eudicotyledons</taxon>
        <taxon>Gunneridae</taxon>
        <taxon>Pentapetalae</taxon>
        <taxon>asterids</taxon>
        <taxon>campanulids</taxon>
        <taxon>Asterales</taxon>
        <taxon>Asteraceae</taxon>
        <taxon>Asteroideae</taxon>
        <taxon>Anthemideae</taxon>
        <taxon>Anthemidinae</taxon>
        <taxon>Tanacetum</taxon>
    </lineage>
</organism>
<sequence length="190" mass="21111">MPPKPDLVFTTALTAVETDHSAFNVQLSPTKPSIQHAETSIPTDTPKPASPKPTSNGKRRNRKACFVCKRFDHLIKDYDYHEKKMDQPTSRNHAHRGNQKHYAQMTHQNPQKHMVPTAVLPQSKAVSITAVRSISTVVPKINVTNPKQVQPIVTKPKSPIRRRITRSPSPKTSNSPPRITAVKALVVNAA</sequence>
<gene>
    <name evidence="2" type="ORF">Tci_657139</name>
</gene>